<dbReference type="InterPro" id="IPR016169">
    <property type="entry name" value="FAD-bd_PCMH_sub2"/>
</dbReference>
<dbReference type="AlphaFoldDB" id="A0AA39Z226"/>
<evidence type="ECO:0000313" key="4">
    <source>
        <dbReference type="EMBL" id="KAK0662686.1"/>
    </source>
</evidence>
<reference evidence="4" key="1">
    <citation type="submission" date="2023-06" db="EMBL/GenBank/DDBJ databases">
        <title>Multi-omics analyses reveal the molecular pathogenesis toolkit of Lasiodiplodia hormozganensis, a cross-kingdom pathogen.</title>
        <authorList>
            <person name="Felix C."/>
            <person name="Meneses R."/>
            <person name="Goncalves M.F.M."/>
            <person name="Tilleman L."/>
            <person name="Duarte A.S."/>
            <person name="Jorrin-Novo J.V."/>
            <person name="Van De Peer Y."/>
            <person name="Deforce D."/>
            <person name="Van Nieuwerburgh F."/>
            <person name="Esteves A.C."/>
            <person name="Alves A."/>
        </authorList>
    </citation>
    <scope>NUCLEOTIDE SEQUENCE</scope>
    <source>
        <strain evidence="4">CBS 339.90</strain>
    </source>
</reference>
<dbReference type="InterPro" id="IPR006093">
    <property type="entry name" value="Oxy_OxRdtase_FAD_BS"/>
</dbReference>
<dbReference type="PROSITE" id="PS00862">
    <property type="entry name" value="OX2_COVAL_FAD"/>
    <property type="match status" value="1"/>
</dbReference>
<keyword evidence="2" id="KW-0560">Oxidoreductase</keyword>
<dbReference type="PANTHER" id="PTHR13878">
    <property type="entry name" value="GULONOLACTONE OXIDASE"/>
    <property type="match status" value="1"/>
</dbReference>
<comment type="similarity">
    <text evidence="1">Belongs to the oxygen-dependent FAD-linked oxidoreductase family.</text>
</comment>
<dbReference type="PROSITE" id="PS51387">
    <property type="entry name" value="FAD_PCMH"/>
    <property type="match status" value="1"/>
</dbReference>
<dbReference type="SUPFAM" id="SSF56176">
    <property type="entry name" value="FAD-binding/transporter-associated domain-like"/>
    <property type="match status" value="1"/>
</dbReference>
<evidence type="ECO:0000313" key="5">
    <source>
        <dbReference type="Proteomes" id="UP001175001"/>
    </source>
</evidence>
<dbReference type="InterPro" id="IPR050432">
    <property type="entry name" value="FAD-linked_Oxidoreductases_BP"/>
</dbReference>
<dbReference type="Gene3D" id="3.30.465.10">
    <property type="match status" value="2"/>
</dbReference>
<keyword evidence="5" id="KW-1185">Reference proteome</keyword>
<dbReference type="Pfam" id="PF01565">
    <property type="entry name" value="FAD_binding_4"/>
    <property type="match status" value="1"/>
</dbReference>
<evidence type="ECO:0000256" key="1">
    <source>
        <dbReference type="ARBA" id="ARBA00005466"/>
    </source>
</evidence>
<gene>
    <name evidence="4" type="primary">apf9_1</name>
    <name evidence="4" type="ORF">DIS24_g1770</name>
</gene>
<evidence type="ECO:0000259" key="3">
    <source>
        <dbReference type="PROSITE" id="PS51387"/>
    </source>
</evidence>
<dbReference type="InterPro" id="IPR036318">
    <property type="entry name" value="FAD-bd_PCMH-like_sf"/>
</dbReference>
<dbReference type="Pfam" id="PF08031">
    <property type="entry name" value="BBE"/>
    <property type="match status" value="1"/>
</dbReference>
<dbReference type="InterPro" id="IPR006094">
    <property type="entry name" value="Oxid_FAD_bind_N"/>
</dbReference>
<dbReference type="PANTHER" id="PTHR13878:SF91">
    <property type="entry name" value="FAD BINDING DOMAIN PROTEIN (AFU_ORTHOLOGUE AFUA_6G12070)-RELATED"/>
    <property type="match status" value="1"/>
</dbReference>
<sequence>MPVLAVNVTEEDDIVKTIAFAKSKNLRLVIKSTGHDILKRSTGYGSLSIWLYNFRNGVEYHDSYSTVNTCATTNWTGSAFTIKGAYAWSDVYPLADEKGLILVGGNNKGPCSTGGWTQGGGHSGVGRYFGMGADQVLSARVVLASGEIVTASPCSHPDLFTALRGGGPGTYGVVTEMTFKAFPTQNVTVTYIEVGSPTHNTSTFLDVMEQFYSSYPYLSDIGFAGYGTWSIGAPAALFGNHTTAYTHSLTLLGSTEAQAEAKFAPVLDKIVGFNGSEIFINITHKEFPDWGTYFNQKADTIAPVGNVGVSASRLIDGAALTGNRTLLRESLEVMAGAPEEQTYHSVGLHGGEIFAHADDPYSSLLPAWRKSYILDIVARRWTGDKAHDDEVAHDIRQVKVPAMQRLAPDTGSYMNEADYGNVDWKVDFYGANYERLSKIKERYDPDDTFYCLTCVGSEKWEEDADGSLCKV</sequence>
<evidence type="ECO:0000256" key="2">
    <source>
        <dbReference type="ARBA" id="ARBA00023002"/>
    </source>
</evidence>
<accession>A0AA39Z226</accession>
<name>A0AA39Z226_9PEZI</name>
<proteinExistence type="inferred from homology"/>
<feature type="domain" description="FAD-binding PCMH-type" evidence="3">
    <location>
        <begin position="1"/>
        <end position="184"/>
    </location>
</feature>
<dbReference type="GO" id="GO:0071949">
    <property type="term" value="F:FAD binding"/>
    <property type="evidence" value="ECO:0007669"/>
    <property type="project" value="InterPro"/>
</dbReference>
<organism evidence="4 5">
    <name type="scientific">Lasiodiplodia hormozganensis</name>
    <dbReference type="NCBI Taxonomy" id="869390"/>
    <lineage>
        <taxon>Eukaryota</taxon>
        <taxon>Fungi</taxon>
        <taxon>Dikarya</taxon>
        <taxon>Ascomycota</taxon>
        <taxon>Pezizomycotina</taxon>
        <taxon>Dothideomycetes</taxon>
        <taxon>Dothideomycetes incertae sedis</taxon>
        <taxon>Botryosphaeriales</taxon>
        <taxon>Botryosphaeriaceae</taxon>
        <taxon>Lasiodiplodia</taxon>
    </lineage>
</organism>
<dbReference type="GO" id="GO:0016491">
    <property type="term" value="F:oxidoreductase activity"/>
    <property type="evidence" value="ECO:0007669"/>
    <property type="project" value="UniProtKB-KW"/>
</dbReference>
<dbReference type="Proteomes" id="UP001175001">
    <property type="component" value="Unassembled WGS sequence"/>
</dbReference>
<protein>
    <submittedName>
        <fullName evidence="4">FAD-linked oxidoreductase apf9</fullName>
    </submittedName>
</protein>
<dbReference type="InterPro" id="IPR012951">
    <property type="entry name" value="BBE"/>
</dbReference>
<dbReference type="EMBL" id="JAUJDW010000005">
    <property type="protein sequence ID" value="KAK0662686.1"/>
    <property type="molecule type" value="Genomic_DNA"/>
</dbReference>
<comment type="caution">
    <text evidence="4">The sequence shown here is derived from an EMBL/GenBank/DDBJ whole genome shotgun (WGS) entry which is preliminary data.</text>
</comment>
<dbReference type="InterPro" id="IPR016166">
    <property type="entry name" value="FAD-bd_PCMH"/>
</dbReference>